<dbReference type="PANTHER" id="PTHR35586:SF2">
    <property type="entry name" value="SLL1542 PROTEIN"/>
    <property type="match status" value="1"/>
</dbReference>
<evidence type="ECO:0000313" key="3">
    <source>
        <dbReference type="Proteomes" id="UP000683511"/>
    </source>
</evidence>
<dbReference type="RefSeq" id="WP_190607458.1">
    <property type="nucleotide sequence ID" value="NZ_CP021056.1"/>
</dbReference>
<reference evidence="2" key="1">
    <citation type="submission" date="2017-04" db="EMBL/GenBank/DDBJ databases">
        <title>Genome deletions in a multicellular cyanobacterial endosymbiont for morphological adaptation in marine diatoms.</title>
        <authorList>
            <person name="Wang Y."/>
            <person name="Gao H."/>
            <person name="Li R."/>
            <person name="Xu X."/>
        </authorList>
    </citation>
    <scope>NUCLEOTIDE SEQUENCE</scope>
    <source>
        <strain evidence="2">FACHB 800</strain>
    </source>
</reference>
<sequence length="279" mass="32282">MKTDSIFYRIFQTLPASFFELINLPATEADVYDFASVELKQTAFRIDGLFLPINNQPQRPIYFVEVQFQKDVDFYARFFSEIFLYLRLYASTQPWQAVVLFAKRSIEPTEIEPYRYLLESPLVTRLYLDEPVDIQASLGLGIIKLVVENEKEVPTLARNLLSQARSDLPDARLQKNLLDLIQTIVSYKLPRLSPQELARMFSISDLRNTRYYQEVRYEEALNYTTRLLERRIGGISQDLQVQINKLSVEDLENLGLALLDFTSAADLVTWLNNQGSSDA</sequence>
<name>A0A975T8L9_9NOST</name>
<organism evidence="2 3">
    <name type="scientific">Richelia sinica FACHB-800</name>
    <dbReference type="NCBI Taxonomy" id="1357546"/>
    <lineage>
        <taxon>Bacteria</taxon>
        <taxon>Bacillati</taxon>
        <taxon>Cyanobacteriota</taxon>
        <taxon>Cyanophyceae</taxon>
        <taxon>Nostocales</taxon>
        <taxon>Nostocaceae</taxon>
        <taxon>Richelia</taxon>
    </lineage>
</organism>
<dbReference type="KEGG" id="rsin:B6N60_02071"/>
<dbReference type="EMBL" id="CP021056">
    <property type="protein sequence ID" value="QXE23381.1"/>
    <property type="molecule type" value="Genomic_DNA"/>
</dbReference>
<evidence type="ECO:0000259" key="1">
    <source>
        <dbReference type="Pfam" id="PF14261"/>
    </source>
</evidence>
<dbReference type="NCBIfam" id="TIGR01784">
    <property type="entry name" value="T_den_put_tspse"/>
    <property type="match status" value="1"/>
</dbReference>
<feature type="domain" description="DUF4351" evidence="1">
    <location>
        <begin position="213"/>
        <end position="271"/>
    </location>
</feature>
<dbReference type="Pfam" id="PF11103">
    <property type="entry name" value="DUF2887"/>
    <property type="match status" value="1"/>
</dbReference>
<accession>A0A975T8L9</accession>
<dbReference type="InterPro" id="IPR022573">
    <property type="entry name" value="DUF2887"/>
</dbReference>
<dbReference type="AlphaFoldDB" id="A0A975T8L9"/>
<protein>
    <recommendedName>
        <fullName evidence="1">DUF4351 domain-containing protein</fullName>
    </recommendedName>
</protein>
<gene>
    <name evidence="2" type="ORF">B6N60_02071</name>
</gene>
<dbReference type="Proteomes" id="UP000683511">
    <property type="component" value="Chromosome"/>
</dbReference>
<keyword evidence="3" id="KW-1185">Reference proteome</keyword>
<dbReference type="InterPro" id="IPR010106">
    <property type="entry name" value="RpnA"/>
</dbReference>
<dbReference type="Pfam" id="PF14261">
    <property type="entry name" value="DUF4351"/>
    <property type="match status" value="1"/>
</dbReference>
<dbReference type="InterPro" id="IPR025587">
    <property type="entry name" value="DUF4351"/>
</dbReference>
<evidence type="ECO:0000313" key="2">
    <source>
        <dbReference type="EMBL" id="QXE23381.1"/>
    </source>
</evidence>
<proteinExistence type="predicted"/>
<dbReference type="PANTHER" id="PTHR35586">
    <property type="entry name" value="SLL1691 PROTEIN"/>
    <property type="match status" value="1"/>
</dbReference>